<dbReference type="InterPro" id="IPR025591">
    <property type="entry name" value="RloB"/>
</dbReference>
<sequence length="305" mass="35074">MAKKRKPGISIFIACEGSNTEPLYFEKLKEVMEDNDDYPYAVTVYPDKDLDKNPKTDAVGLVNVAIERKEEFDELWVVFDKDGYTKHKKAFNLAKENKINVAFSSISFEMWILLHFERNNYSFTKSANIINDKFCDGEKYLEDYAKSGDYNLYPKIQDKNLKAFGNASWLRNWLNSNNPLYTIYEVNPYTDVDSLVKKLLLHDFIYEYREIGQGLIFNDIVIVVNNVNGEYVISITNSTNRNLVWNEFSFYDSAMNKVKITNSIILVGNTSVNNLGQINASPKVFVEFGNLKLEVNGILPFVEAS</sequence>
<keyword evidence="2" id="KW-1185">Reference proteome</keyword>
<gene>
    <name evidence="1" type="ORF">SAMN05192529_101379</name>
</gene>
<dbReference type="EMBL" id="FNQY01000001">
    <property type="protein sequence ID" value="SDZ77210.1"/>
    <property type="molecule type" value="Genomic_DNA"/>
</dbReference>
<dbReference type="Proteomes" id="UP000199041">
    <property type="component" value="Unassembled WGS sequence"/>
</dbReference>
<dbReference type="Pfam" id="PF13707">
    <property type="entry name" value="RloB"/>
    <property type="match status" value="1"/>
</dbReference>
<evidence type="ECO:0000313" key="1">
    <source>
        <dbReference type="EMBL" id="SDZ77210.1"/>
    </source>
</evidence>
<dbReference type="RefSeq" id="WP_091392554.1">
    <property type="nucleotide sequence ID" value="NZ_FNQY01000001.1"/>
</dbReference>
<accession>A0A1H3VR25</accession>
<organism evidence="1 2">
    <name type="scientific">Arachidicoccus rhizosphaerae</name>
    <dbReference type="NCBI Taxonomy" id="551991"/>
    <lineage>
        <taxon>Bacteria</taxon>
        <taxon>Pseudomonadati</taxon>
        <taxon>Bacteroidota</taxon>
        <taxon>Chitinophagia</taxon>
        <taxon>Chitinophagales</taxon>
        <taxon>Chitinophagaceae</taxon>
        <taxon>Arachidicoccus</taxon>
    </lineage>
</organism>
<dbReference type="AlphaFoldDB" id="A0A1H3VR25"/>
<dbReference type="OrthoDB" id="9796523at2"/>
<protein>
    <submittedName>
        <fullName evidence="1">RloB-like protein</fullName>
    </submittedName>
</protein>
<proteinExistence type="predicted"/>
<dbReference type="STRING" id="551991.SAMN05192529_101379"/>
<evidence type="ECO:0000313" key="2">
    <source>
        <dbReference type="Proteomes" id="UP000199041"/>
    </source>
</evidence>
<reference evidence="1 2" key="1">
    <citation type="submission" date="2016-10" db="EMBL/GenBank/DDBJ databases">
        <authorList>
            <person name="de Groot N.N."/>
        </authorList>
    </citation>
    <scope>NUCLEOTIDE SEQUENCE [LARGE SCALE GENOMIC DNA]</scope>
    <source>
        <strain evidence="1 2">Vu-144</strain>
    </source>
</reference>
<name>A0A1H3VR25_9BACT</name>